<evidence type="ECO:0000256" key="5">
    <source>
        <dbReference type="ARBA" id="ARBA00022781"/>
    </source>
</evidence>
<dbReference type="SUPFAM" id="SSF161065">
    <property type="entry name" value="ATP synthase D chain-like"/>
    <property type="match status" value="1"/>
</dbReference>
<dbReference type="OrthoDB" id="35799at2759"/>
<evidence type="ECO:0000256" key="2">
    <source>
        <dbReference type="ARBA" id="ARBA00006842"/>
    </source>
</evidence>
<keyword evidence="4" id="KW-0138">CF(0)</keyword>
<dbReference type="EMBL" id="CAIIXF020000009">
    <property type="protein sequence ID" value="CAH1794234.1"/>
    <property type="molecule type" value="Genomic_DNA"/>
</dbReference>
<dbReference type="InterPro" id="IPR036228">
    <property type="entry name" value="ATP_synth_F0_dsu_sf_mt"/>
</dbReference>
<gene>
    <name evidence="11" type="ORF">OFUS_LOCUS18971</name>
</gene>
<evidence type="ECO:0000256" key="10">
    <source>
        <dbReference type="PIRNR" id="PIRNR005514"/>
    </source>
</evidence>
<dbReference type="Gene3D" id="6.10.280.70">
    <property type="match status" value="1"/>
</dbReference>
<dbReference type="AlphaFoldDB" id="A0A8J1UP73"/>
<keyword evidence="8 10" id="KW-0496">Mitochondrion</keyword>
<evidence type="ECO:0000256" key="3">
    <source>
        <dbReference type="ARBA" id="ARBA00022448"/>
    </source>
</evidence>
<keyword evidence="12" id="KW-1185">Reference proteome</keyword>
<evidence type="ECO:0000256" key="4">
    <source>
        <dbReference type="ARBA" id="ARBA00022547"/>
    </source>
</evidence>
<dbReference type="PANTHER" id="PTHR12700">
    <property type="entry name" value="ATP SYNTHASE SUBUNIT D, MITOCHONDRIAL"/>
    <property type="match status" value="1"/>
</dbReference>
<proteinExistence type="inferred from homology"/>
<sequence length="172" mass="19780">MASKRVARSVVNWGQFAERVHPNQREYFRAFKAKSENFVNRVHKNPESLPKIDFDFYKARIAIPGLVEEMQKGYAALNISYPTDKQNLKSSIDTESKAAAEKLTELKDVAAKMRQGAQDVIDKIDKLPSPDEMTMEMYTDYFPEQKLDPENNPTFWPHTKNYQPGPHSDAIN</sequence>
<dbReference type="PIRSF" id="PIRSF005514">
    <property type="entry name" value="ATPase_F0_D_mt"/>
    <property type="match status" value="1"/>
</dbReference>
<evidence type="ECO:0000256" key="9">
    <source>
        <dbReference type="ARBA" id="ARBA00023136"/>
    </source>
</evidence>
<dbReference type="Pfam" id="PF05873">
    <property type="entry name" value="Mt_ATP-synt_D"/>
    <property type="match status" value="1"/>
</dbReference>
<keyword evidence="9 10" id="KW-0472">Membrane</keyword>
<comment type="subcellular location">
    <subcellularLocation>
        <location evidence="1 10">Mitochondrion inner membrane</location>
    </subcellularLocation>
</comment>
<name>A0A8J1UP73_OWEFU</name>
<dbReference type="GO" id="GO:0015078">
    <property type="term" value="F:proton transmembrane transporter activity"/>
    <property type="evidence" value="ECO:0007669"/>
    <property type="project" value="InterPro"/>
</dbReference>
<evidence type="ECO:0000256" key="6">
    <source>
        <dbReference type="ARBA" id="ARBA00022792"/>
    </source>
</evidence>
<comment type="function">
    <text evidence="10">Mitochondrial membrane ATP synthase (F(1)F(0) ATP synthase or Complex V) produces ATP from ADP in the presence of a proton gradient across the membrane which is generated by electron transport complexes of the respiratory chain. F-type ATPases consist of two structural domains, F(1) - containing the extramembraneous catalytic core, and F(0) - containing the membrane proton channel, linked together by a central stalk and a peripheral stalk. During catalysis, ATP synthesis in the catalytic domain of F(1) is coupled via a rotary mechanism of the central stalk subunits to proton translocation.</text>
</comment>
<evidence type="ECO:0000256" key="1">
    <source>
        <dbReference type="ARBA" id="ARBA00004273"/>
    </source>
</evidence>
<dbReference type="GO" id="GO:0015986">
    <property type="term" value="P:proton motive force-driven ATP synthesis"/>
    <property type="evidence" value="ECO:0007669"/>
    <property type="project" value="UniProtKB-UniRule"/>
</dbReference>
<comment type="similarity">
    <text evidence="2 10">Belongs to the ATPase d subunit family.</text>
</comment>
<keyword evidence="5 10" id="KW-0375">Hydrogen ion transport</keyword>
<organism evidence="11 12">
    <name type="scientific">Owenia fusiformis</name>
    <name type="common">Polychaete worm</name>
    <dbReference type="NCBI Taxonomy" id="6347"/>
    <lineage>
        <taxon>Eukaryota</taxon>
        <taxon>Metazoa</taxon>
        <taxon>Spiralia</taxon>
        <taxon>Lophotrochozoa</taxon>
        <taxon>Annelida</taxon>
        <taxon>Polychaeta</taxon>
        <taxon>Sedentaria</taxon>
        <taxon>Canalipalpata</taxon>
        <taxon>Sabellida</taxon>
        <taxon>Oweniida</taxon>
        <taxon>Oweniidae</taxon>
        <taxon>Owenia</taxon>
    </lineage>
</organism>
<keyword evidence="6 10" id="KW-0999">Mitochondrion inner membrane</keyword>
<dbReference type="InterPro" id="IPR008689">
    <property type="entry name" value="ATP_synth_F0_dsu_mt"/>
</dbReference>
<protein>
    <recommendedName>
        <fullName evidence="10">ATP synthase subunit d, mitochondrial</fullName>
    </recommendedName>
</protein>
<evidence type="ECO:0000256" key="8">
    <source>
        <dbReference type="ARBA" id="ARBA00023128"/>
    </source>
</evidence>
<dbReference type="GO" id="GO:0045259">
    <property type="term" value="C:proton-transporting ATP synthase complex"/>
    <property type="evidence" value="ECO:0007669"/>
    <property type="project" value="UniProtKB-KW"/>
</dbReference>
<reference evidence="11" key="1">
    <citation type="submission" date="2022-03" db="EMBL/GenBank/DDBJ databases">
        <authorList>
            <person name="Martin C."/>
        </authorList>
    </citation>
    <scope>NUCLEOTIDE SEQUENCE</scope>
</reference>
<evidence type="ECO:0000313" key="11">
    <source>
        <dbReference type="EMBL" id="CAH1794234.1"/>
    </source>
</evidence>
<evidence type="ECO:0000256" key="7">
    <source>
        <dbReference type="ARBA" id="ARBA00023065"/>
    </source>
</evidence>
<keyword evidence="7 10" id="KW-0406">Ion transport</keyword>
<keyword evidence="3 10" id="KW-0813">Transport</keyword>
<evidence type="ECO:0000313" key="12">
    <source>
        <dbReference type="Proteomes" id="UP000749559"/>
    </source>
</evidence>
<dbReference type="Proteomes" id="UP000749559">
    <property type="component" value="Unassembled WGS sequence"/>
</dbReference>
<comment type="caution">
    <text evidence="11">The sequence shown here is derived from an EMBL/GenBank/DDBJ whole genome shotgun (WGS) entry which is preliminary data.</text>
</comment>
<dbReference type="GO" id="GO:0005743">
    <property type="term" value="C:mitochondrial inner membrane"/>
    <property type="evidence" value="ECO:0007669"/>
    <property type="project" value="UniProtKB-SubCell"/>
</dbReference>
<accession>A0A8J1UP73</accession>